<evidence type="ECO:0000313" key="2">
    <source>
        <dbReference type="EMBL" id="KAH3863418.1"/>
    </source>
</evidence>
<protein>
    <submittedName>
        <fullName evidence="2">Uncharacterized protein</fullName>
    </submittedName>
</protein>
<evidence type="ECO:0000313" key="3">
    <source>
        <dbReference type="Proteomes" id="UP000828390"/>
    </source>
</evidence>
<reference evidence="2" key="2">
    <citation type="submission" date="2020-11" db="EMBL/GenBank/DDBJ databases">
        <authorList>
            <person name="McCartney M.A."/>
            <person name="Auch B."/>
            <person name="Kono T."/>
            <person name="Mallez S."/>
            <person name="Becker A."/>
            <person name="Gohl D.M."/>
            <person name="Silverstein K.A.T."/>
            <person name="Koren S."/>
            <person name="Bechman K.B."/>
            <person name="Herman A."/>
            <person name="Abrahante J.E."/>
            <person name="Garbe J."/>
        </authorList>
    </citation>
    <scope>NUCLEOTIDE SEQUENCE</scope>
    <source>
        <strain evidence="2">Duluth1</strain>
        <tissue evidence="2">Whole animal</tissue>
    </source>
</reference>
<sequence>MSTRRSRETRREHRVPLNGSRNQRLQNERPKKWAGNTWRTNKQRSAEIPPRLRRKAQRQTDRQCKYEDYRLYYDIPTDKRHVSLSSEID</sequence>
<comment type="caution">
    <text evidence="2">The sequence shown here is derived from an EMBL/GenBank/DDBJ whole genome shotgun (WGS) entry which is preliminary data.</text>
</comment>
<keyword evidence="3" id="KW-1185">Reference proteome</keyword>
<organism evidence="2 3">
    <name type="scientific">Dreissena polymorpha</name>
    <name type="common">Zebra mussel</name>
    <name type="synonym">Mytilus polymorpha</name>
    <dbReference type="NCBI Taxonomy" id="45954"/>
    <lineage>
        <taxon>Eukaryota</taxon>
        <taxon>Metazoa</taxon>
        <taxon>Spiralia</taxon>
        <taxon>Lophotrochozoa</taxon>
        <taxon>Mollusca</taxon>
        <taxon>Bivalvia</taxon>
        <taxon>Autobranchia</taxon>
        <taxon>Heteroconchia</taxon>
        <taxon>Euheterodonta</taxon>
        <taxon>Imparidentia</taxon>
        <taxon>Neoheterodontei</taxon>
        <taxon>Myida</taxon>
        <taxon>Dreissenoidea</taxon>
        <taxon>Dreissenidae</taxon>
        <taxon>Dreissena</taxon>
    </lineage>
</organism>
<gene>
    <name evidence="2" type="ORF">DPMN_026406</name>
</gene>
<reference evidence="2" key="1">
    <citation type="journal article" date="2019" name="bioRxiv">
        <title>The Genome of the Zebra Mussel, Dreissena polymorpha: A Resource for Invasive Species Research.</title>
        <authorList>
            <person name="McCartney M.A."/>
            <person name="Auch B."/>
            <person name="Kono T."/>
            <person name="Mallez S."/>
            <person name="Zhang Y."/>
            <person name="Obille A."/>
            <person name="Becker A."/>
            <person name="Abrahante J.E."/>
            <person name="Garbe J."/>
            <person name="Badalamenti J.P."/>
            <person name="Herman A."/>
            <person name="Mangelson H."/>
            <person name="Liachko I."/>
            <person name="Sullivan S."/>
            <person name="Sone E.D."/>
            <person name="Koren S."/>
            <person name="Silverstein K.A.T."/>
            <person name="Beckman K.B."/>
            <person name="Gohl D.M."/>
        </authorList>
    </citation>
    <scope>NUCLEOTIDE SEQUENCE</scope>
    <source>
        <strain evidence="2">Duluth1</strain>
        <tissue evidence="2">Whole animal</tissue>
    </source>
</reference>
<feature type="compositionally biased region" description="Basic and acidic residues" evidence="1">
    <location>
        <begin position="1"/>
        <end position="15"/>
    </location>
</feature>
<feature type="region of interest" description="Disordered" evidence="1">
    <location>
        <begin position="1"/>
        <end position="62"/>
    </location>
</feature>
<accession>A0A9D4LTC1</accession>
<dbReference type="AlphaFoldDB" id="A0A9D4LTC1"/>
<dbReference type="Proteomes" id="UP000828390">
    <property type="component" value="Unassembled WGS sequence"/>
</dbReference>
<dbReference type="EMBL" id="JAIWYP010000002">
    <property type="protein sequence ID" value="KAH3863418.1"/>
    <property type="molecule type" value="Genomic_DNA"/>
</dbReference>
<evidence type="ECO:0000256" key="1">
    <source>
        <dbReference type="SAM" id="MobiDB-lite"/>
    </source>
</evidence>
<name>A0A9D4LTC1_DREPO</name>
<proteinExistence type="predicted"/>